<sequence>MVDHLFNVGGNTGPPIPFTLLCDQGNVALILKALNDSKICIGPSFFDRCIGNQLDQNSLLSR</sequence>
<evidence type="ECO:0000313" key="2">
    <source>
        <dbReference type="WBParaSite" id="nRc.2.0.1.t00797-RA"/>
    </source>
</evidence>
<organism evidence="1 2">
    <name type="scientific">Romanomermis culicivorax</name>
    <name type="common">Nematode worm</name>
    <dbReference type="NCBI Taxonomy" id="13658"/>
    <lineage>
        <taxon>Eukaryota</taxon>
        <taxon>Metazoa</taxon>
        <taxon>Ecdysozoa</taxon>
        <taxon>Nematoda</taxon>
        <taxon>Enoplea</taxon>
        <taxon>Dorylaimia</taxon>
        <taxon>Mermithida</taxon>
        <taxon>Mermithoidea</taxon>
        <taxon>Mermithidae</taxon>
        <taxon>Romanomermis</taxon>
    </lineage>
</organism>
<protein>
    <submittedName>
        <fullName evidence="2">Uncharacterized protein</fullName>
    </submittedName>
</protein>
<dbReference type="Proteomes" id="UP000887565">
    <property type="component" value="Unplaced"/>
</dbReference>
<proteinExistence type="predicted"/>
<dbReference type="WBParaSite" id="nRc.2.0.1.t00797-RA">
    <property type="protein sequence ID" value="nRc.2.0.1.t00797-RA"/>
    <property type="gene ID" value="nRc.2.0.1.g00797"/>
</dbReference>
<evidence type="ECO:0000313" key="1">
    <source>
        <dbReference type="Proteomes" id="UP000887565"/>
    </source>
</evidence>
<name>A0A915HFH4_ROMCU</name>
<keyword evidence="1" id="KW-1185">Reference proteome</keyword>
<dbReference type="AlphaFoldDB" id="A0A915HFH4"/>
<reference evidence="2" key="1">
    <citation type="submission" date="2022-11" db="UniProtKB">
        <authorList>
            <consortium name="WormBaseParasite"/>
        </authorList>
    </citation>
    <scope>IDENTIFICATION</scope>
</reference>
<accession>A0A915HFH4</accession>